<sequence length="208" mass="24272">MMPITLPGKFPGSSVYLFGPYTYHKDKRCKIPSYRCTYHKTHHKCPVVIKKENNNYVEKSRHNHPKPPNIEEKKKLHRMIDDGSIETNLSAKEIFNELRQSAEKSQMRPSAVKVRVSKKRIANLPVEPQYFYELKNSISTYKKTSCLFRGIIEAEDGSTAIMLCQEELMKHIGEVKEILIQQTYEVLFKIKFLKLLALLINFIFSFIC</sequence>
<dbReference type="AlphaFoldDB" id="A0AAV7IKP1"/>
<comment type="caution">
    <text evidence="1">The sequence shown here is derived from an EMBL/GenBank/DDBJ whole genome shotgun (WGS) entry which is preliminary data.</text>
</comment>
<reference evidence="1 2" key="1">
    <citation type="journal article" date="2021" name="J. Hered.">
        <title>A chromosome-level genome assembly of the parasitoid wasp, Cotesia glomerata (Hymenoptera: Braconidae).</title>
        <authorList>
            <person name="Pinto B.J."/>
            <person name="Weis J.J."/>
            <person name="Gamble T."/>
            <person name="Ode P.J."/>
            <person name="Paul R."/>
            <person name="Zaspel J.M."/>
        </authorList>
    </citation>
    <scope>NUCLEOTIDE SEQUENCE [LARGE SCALE GENOMIC DNA]</scope>
    <source>
        <strain evidence="1">CgM1</strain>
    </source>
</reference>
<proteinExistence type="predicted"/>
<dbReference type="Gene3D" id="2.20.25.240">
    <property type="match status" value="1"/>
</dbReference>
<protein>
    <recommendedName>
        <fullName evidence="3">FLYWCH-type domain-containing protein</fullName>
    </recommendedName>
</protein>
<dbReference type="Proteomes" id="UP000826195">
    <property type="component" value="Unassembled WGS sequence"/>
</dbReference>
<accession>A0AAV7IKP1</accession>
<gene>
    <name evidence="1" type="ORF">KQX54_002814</name>
</gene>
<keyword evidence="2" id="KW-1185">Reference proteome</keyword>
<organism evidence="1 2">
    <name type="scientific">Cotesia glomerata</name>
    <name type="common">Lepidopteran parasitic wasp</name>
    <name type="synonym">Apanteles glomeratus</name>
    <dbReference type="NCBI Taxonomy" id="32391"/>
    <lineage>
        <taxon>Eukaryota</taxon>
        <taxon>Metazoa</taxon>
        <taxon>Ecdysozoa</taxon>
        <taxon>Arthropoda</taxon>
        <taxon>Hexapoda</taxon>
        <taxon>Insecta</taxon>
        <taxon>Pterygota</taxon>
        <taxon>Neoptera</taxon>
        <taxon>Endopterygota</taxon>
        <taxon>Hymenoptera</taxon>
        <taxon>Apocrita</taxon>
        <taxon>Ichneumonoidea</taxon>
        <taxon>Braconidae</taxon>
        <taxon>Microgastrinae</taxon>
        <taxon>Cotesia</taxon>
    </lineage>
</organism>
<evidence type="ECO:0008006" key="3">
    <source>
        <dbReference type="Google" id="ProtNLM"/>
    </source>
</evidence>
<dbReference type="EMBL" id="JAHXZJ010000002">
    <property type="protein sequence ID" value="KAH0563597.1"/>
    <property type="molecule type" value="Genomic_DNA"/>
</dbReference>
<evidence type="ECO:0000313" key="2">
    <source>
        <dbReference type="Proteomes" id="UP000826195"/>
    </source>
</evidence>
<evidence type="ECO:0000313" key="1">
    <source>
        <dbReference type="EMBL" id="KAH0563597.1"/>
    </source>
</evidence>
<name>A0AAV7IKP1_COTGL</name>